<sequence>LQLPLPNLDGTRWPIFDMLDNQTLTMALDLINTAATCQNLTVEQNRPGVTLVRLTNISCQIQPDNVATSTSFLHNQFSFYTSEQSMFIILYNSNAKRIDRKVQSAALTKIVLYLRKGLVRRKRRVLFLMRSTHYG</sequence>
<organism evidence="1 2">
    <name type="scientific">Adineta ricciae</name>
    <name type="common">Rotifer</name>
    <dbReference type="NCBI Taxonomy" id="249248"/>
    <lineage>
        <taxon>Eukaryota</taxon>
        <taxon>Metazoa</taxon>
        <taxon>Spiralia</taxon>
        <taxon>Gnathifera</taxon>
        <taxon>Rotifera</taxon>
        <taxon>Eurotatoria</taxon>
        <taxon>Bdelloidea</taxon>
        <taxon>Adinetida</taxon>
        <taxon>Adinetidae</taxon>
        <taxon>Adineta</taxon>
    </lineage>
</organism>
<dbReference type="AlphaFoldDB" id="A0A815YY43"/>
<reference evidence="1" key="1">
    <citation type="submission" date="2021-02" db="EMBL/GenBank/DDBJ databases">
        <authorList>
            <person name="Nowell W R."/>
        </authorList>
    </citation>
    <scope>NUCLEOTIDE SEQUENCE</scope>
</reference>
<proteinExistence type="predicted"/>
<dbReference type="Proteomes" id="UP000663828">
    <property type="component" value="Unassembled WGS sequence"/>
</dbReference>
<accession>A0A815YY43</accession>
<dbReference type="EMBL" id="CAJNOR010005811">
    <property type="protein sequence ID" value="CAF1576770.1"/>
    <property type="molecule type" value="Genomic_DNA"/>
</dbReference>
<gene>
    <name evidence="1" type="ORF">XAT740_LOCUS45044</name>
</gene>
<protein>
    <submittedName>
        <fullName evidence="1">Uncharacterized protein</fullName>
    </submittedName>
</protein>
<comment type="caution">
    <text evidence="1">The sequence shown here is derived from an EMBL/GenBank/DDBJ whole genome shotgun (WGS) entry which is preliminary data.</text>
</comment>
<evidence type="ECO:0000313" key="2">
    <source>
        <dbReference type="Proteomes" id="UP000663828"/>
    </source>
</evidence>
<name>A0A815YY43_ADIRI</name>
<keyword evidence="2" id="KW-1185">Reference proteome</keyword>
<evidence type="ECO:0000313" key="1">
    <source>
        <dbReference type="EMBL" id="CAF1576770.1"/>
    </source>
</evidence>
<feature type="non-terminal residue" evidence="1">
    <location>
        <position position="1"/>
    </location>
</feature>